<sequence length="499" mass="57050">MEKKWQELKKRLKEIYDLQSVISLLNWDQNTYMPQTAGGARGSQLAALGRIAHDKLTDPRLGELLEELDGQWPSDSLEADLIRAAKREVDRETKVPADFVSRFYQNTSETYQAWVAAREENRFDKVAPHLERTLELSREYAHYFSGFDHVADPLIDRADYGMKAKELQALFGKLRKQLVPLVEQVTAGPEVSQACIKQHFPKEKQLAYAKQLISAMGFDFNRGRLDLAPHPFMIRLAHDDVRITTRVNEEDVTEVLFSTIHETGHAFYELGIDADLEGTPLHTGASSGIHESQSRLWENVVGRSRAFWQAHYPSLQAAFPSQLGNVSLDDYVRAINRAEKSLIRIEADEFTYNLHVIIRFDLEMAMLEGKLDVKDLPEMWRSRYQSDLGISPTDDNHGVLQDIHWYADFIGGMFQGYTLGNILSCQFYEAACRVHPQIPDEIANGNVSTLHGWLKENVYRHGSRWTTTELVRRATGSEMTIAPYIAYLKRKADELHLGR</sequence>
<dbReference type="Gene3D" id="1.10.1370.30">
    <property type="match status" value="1"/>
</dbReference>
<keyword evidence="2" id="KW-0862">Zinc</keyword>
<keyword evidence="1 4" id="KW-0121">Carboxypeptidase</keyword>
<dbReference type="PRINTS" id="PR00998">
    <property type="entry name" value="CRBOXYPTASET"/>
</dbReference>
<feature type="binding site" evidence="2">
    <location>
        <position position="291"/>
    </location>
    <ligand>
        <name>Zn(2+)</name>
        <dbReference type="ChEBI" id="CHEBI:29105"/>
        <note>catalytic</note>
    </ligand>
</feature>
<dbReference type="PANTHER" id="PTHR34217">
    <property type="entry name" value="METAL-DEPENDENT CARBOXYPEPTIDASE"/>
    <property type="match status" value="1"/>
</dbReference>
<feature type="binding site" evidence="2">
    <location>
        <position position="265"/>
    </location>
    <ligand>
        <name>Zn(2+)</name>
        <dbReference type="ChEBI" id="CHEBI:29105"/>
        <note>catalytic</note>
    </ligand>
</feature>
<comment type="caution">
    <text evidence="4">The sequence shown here is derived from an EMBL/GenBank/DDBJ whole genome shotgun (WGS) entry which is preliminary data.</text>
</comment>
<evidence type="ECO:0000313" key="4">
    <source>
        <dbReference type="EMBL" id="SMP23225.1"/>
    </source>
</evidence>
<dbReference type="AlphaFoldDB" id="A0AA45WQ47"/>
<protein>
    <recommendedName>
        <fullName evidence="1">Metal-dependent carboxypeptidase</fullName>
        <ecNumber evidence="1">3.4.17.19</ecNumber>
    </recommendedName>
</protein>
<feature type="binding site" evidence="2">
    <location>
        <position position="261"/>
    </location>
    <ligand>
        <name>Zn(2+)</name>
        <dbReference type="ChEBI" id="CHEBI:29105"/>
        <note>catalytic</note>
    </ligand>
</feature>
<dbReference type="GO" id="GO:0004181">
    <property type="term" value="F:metallocarboxypeptidase activity"/>
    <property type="evidence" value="ECO:0007669"/>
    <property type="project" value="UniProtKB-UniRule"/>
</dbReference>
<comment type="similarity">
    <text evidence="1">Belongs to the peptidase M32 family.</text>
</comment>
<evidence type="ECO:0000256" key="3">
    <source>
        <dbReference type="PIRSR" id="PIRSR006615-2"/>
    </source>
</evidence>
<accession>A0AA45WQ47</accession>
<dbReference type="Proteomes" id="UP001157946">
    <property type="component" value="Unassembled WGS sequence"/>
</dbReference>
<organism evidence="4 5">
    <name type="scientific">Laceyella tengchongensis</name>
    <dbReference type="NCBI Taxonomy" id="574699"/>
    <lineage>
        <taxon>Bacteria</taxon>
        <taxon>Bacillati</taxon>
        <taxon>Bacillota</taxon>
        <taxon>Bacilli</taxon>
        <taxon>Bacillales</taxon>
        <taxon>Thermoactinomycetaceae</taxon>
        <taxon>Laceyella</taxon>
    </lineage>
</organism>
<evidence type="ECO:0000256" key="1">
    <source>
        <dbReference type="PIRNR" id="PIRNR006615"/>
    </source>
</evidence>
<evidence type="ECO:0000313" key="5">
    <source>
        <dbReference type="Proteomes" id="UP001157946"/>
    </source>
</evidence>
<dbReference type="Pfam" id="PF02074">
    <property type="entry name" value="Peptidase_M32"/>
    <property type="match status" value="1"/>
</dbReference>
<evidence type="ECO:0000256" key="2">
    <source>
        <dbReference type="PIRSR" id="PIRSR006615-1"/>
    </source>
</evidence>
<dbReference type="GO" id="GO:0046872">
    <property type="term" value="F:metal ion binding"/>
    <property type="evidence" value="ECO:0007669"/>
    <property type="project" value="UniProtKB-KW"/>
</dbReference>
<dbReference type="GO" id="GO:0006508">
    <property type="term" value="P:proteolysis"/>
    <property type="evidence" value="ECO:0007669"/>
    <property type="project" value="UniProtKB-UniRule"/>
</dbReference>
<dbReference type="EMBL" id="FXTU01000004">
    <property type="protein sequence ID" value="SMP23225.1"/>
    <property type="molecule type" value="Genomic_DNA"/>
</dbReference>
<comment type="catalytic activity">
    <reaction evidence="1">
        <text>Release of a C-terminal amino acid with broad specificity, except for -Pro.</text>
        <dbReference type="EC" id="3.4.17.19"/>
    </reaction>
</comment>
<dbReference type="SUPFAM" id="SSF55486">
    <property type="entry name" value="Metalloproteases ('zincins'), catalytic domain"/>
    <property type="match status" value="1"/>
</dbReference>
<keyword evidence="1 2" id="KW-0479">Metal-binding</keyword>
<proteinExistence type="inferred from homology"/>
<keyword evidence="1" id="KW-0378">Hydrolase</keyword>
<reference evidence="4" key="1">
    <citation type="submission" date="2017-05" db="EMBL/GenBank/DDBJ databases">
        <authorList>
            <person name="Varghese N."/>
            <person name="Submissions S."/>
        </authorList>
    </citation>
    <scope>NUCLEOTIDE SEQUENCE</scope>
    <source>
        <strain evidence="4">DSM 45262</strain>
    </source>
</reference>
<keyword evidence="1" id="KW-0645">Protease</keyword>
<dbReference type="EC" id="3.4.17.19" evidence="1"/>
<dbReference type="PIRSF" id="PIRSF006615">
    <property type="entry name" value="Zn_crbxpep_Taq"/>
    <property type="match status" value="1"/>
</dbReference>
<dbReference type="InterPro" id="IPR001333">
    <property type="entry name" value="Peptidase_M32_Taq"/>
</dbReference>
<dbReference type="PROSITE" id="PS52034">
    <property type="entry name" value="PEPTIDASE_M32"/>
    <property type="match status" value="1"/>
</dbReference>
<comment type="cofactor">
    <cofactor evidence="2">
        <name>Zn(2+)</name>
        <dbReference type="ChEBI" id="CHEBI:29105"/>
    </cofactor>
    <text evidence="2">Binds 1 zinc ion per subunit.</text>
</comment>
<dbReference type="PANTHER" id="PTHR34217:SF1">
    <property type="entry name" value="CARBOXYPEPTIDASE 1"/>
    <property type="match status" value="1"/>
</dbReference>
<keyword evidence="5" id="KW-1185">Reference proteome</keyword>
<name>A0AA45WQ47_9BACL</name>
<comment type="function">
    <text evidence="1">Broad specificity carboxypetidase that releases amino acids sequentially from the C-terminus, including neutral, aromatic, polar and basic residues.</text>
</comment>
<feature type="active site" description="Proton donor/acceptor" evidence="3">
    <location>
        <position position="262"/>
    </location>
</feature>
<dbReference type="RefSeq" id="WP_284724382.1">
    <property type="nucleotide sequence ID" value="NZ_FXTU01000004.1"/>
</dbReference>
<keyword evidence="1" id="KW-0482">Metalloprotease</keyword>
<gene>
    <name evidence="4" type="ORF">SAMN06265361_104169</name>
</gene>
<dbReference type="CDD" id="cd06460">
    <property type="entry name" value="M32_Taq"/>
    <property type="match status" value="1"/>
</dbReference>